<evidence type="ECO:0000256" key="4">
    <source>
        <dbReference type="ARBA" id="ARBA00023088"/>
    </source>
</evidence>
<feature type="domain" description="Gram-positive cocci surface proteins LPxTG" evidence="6">
    <location>
        <begin position="71"/>
        <end position="110"/>
    </location>
</feature>
<evidence type="ECO:0000259" key="6">
    <source>
        <dbReference type="Pfam" id="PF00746"/>
    </source>
</evidence>
<dbReference type="EMBL" id="NIBQ01000003">
    <property type="protein sequence ID" value="OUZ30367.1"/>
    <property type="molecule type" value="Genomic_DNA"/>
</dbReference>
<reference evidence="8" key="2">
    <citation type="submission" date="2017-05" db="EMBL/GenBank/DDBJ databases">
        <authorList>
            <consortium name="The Broad Institute Genomics Platform"/>
            <consortium name="The Broad Institute Genomic Center for Infectious Diseases"/>
            <person name="Earl A."/>
            <person name="Manson A."/>
            <person name="Schwartman J."/>
            <person name="Gilmore M."/>
            <person name="Abouelleil A."/>
            <person name="Cao P."/>
            <person name="Chapman S."/>
            <person name="Cusick C."/>
            <person name="Shea T."/>
            <person name="Young S."/>
            <person name="Neafsey D."/>
            <person name="Nusbaum C."/>
            <person name="Birren B."/>
        </authorList>
    </citation>
    <scope>NUCLEOTIDE SEQUENCE</scope>
    <source>
        <strain evidence="8">9D6_DIV0238</strain>
    </source>
</reference>
<dbReference type="InterPro" id="IPR019931">
    <property type="entry name" value="LPXTG_anchor"/>
</dbReference>
<keyword evidence="5" id="KW-1133">Transmembrane helix</keyword>
<gene>
    <name evidence="8" type="ORF">A5889_001976</name>
    <name evidence="7" type="ORF">A5889_002655</name>
</gene>
<proteinExistence type="predicted"/>
<protein>
    <recommendedName>
        <fullName evidence="6">Gram-positive cocci surface proteins LPxTG domain-containing protein</fullName>
    </recommendedName>
</protein>
<dbReference type="Pfam" id="PF00746">
    <property type="entry name" value="Gram_pos_anchor"/>
    <property type="match status" value="1"/>
</dbReference>
<evidence type="ECO:0000313" key="8">
    <source>
        <dbReference type="EMBL" id="WYJ94463.1"/>
    </source>
</evidence>
<evidence type="ECO:0000256" key="1">
    <source>
        <dbReference type="ARBA" id="ARBA00022512"/>
    </source>
</evidence>
<evidence type="ECO:0000313" key="9">
    <source>
        <dbReference type="Proteomes" id="UP000196151"/>
    </source>
</evidence>
<sequence length="111" mass="11920">MRMNKLIILLSSLILLISIAVVPSTVYGTEGAGGQVTTGGKISFYEDSLEPSENLPEVGSSTEQESEVVVKPVGKLPSTGELIRNFSFVGIGLLVLFLLLLLVSKRVKEEK</sequence>
<keyword evidence="5" id="KW-0472">Membrane</keyword>
<dbReference type="Proteomes" id="UP000196151">
    <property type="component" value="Chromosome"/>
</dbReference>
<reference evidence="8" key="3">
    <citation type="submission" date="2024-03" db="EMBL/GenBank/DDBJ databases">
        <title>The Genome Sequence of Enterococcus sp. DIV0238c.</title>
        <authorList>
            <consortium name="The Broad Institute Genomics Platform"/>
            <consortium name="The Broad Institute Microbial Omics Core"/>
            <consortium name="The Broad Institute Genomic Center for Infectious Diseases"/>
            <person name="Earl A."/>
            <person name="Manson A."/>
            <person name="Gilmore M."/>
            <person name="Schwartman J."/>
            <person name="Shea T."/>
            <person name="Abouelleil A."/>
            <person name="Cao P."/>
            <person name="Chapman S."/>
            <person name="Cusick C."/>
            <person name="Young S."/>
            <person name="Neafsey D."/>
            <person name="Nusbaum C."/>
            <person name="Birren B."/>
        </authorList>
    </citation>
    <scope>NUCLEOTIDE SEQUENCE</scope>
    <source>
        <strain evidence="8">9D6_DIV0238</strain>
    </source>
</reference>
<keyword evidence="5" id="KW-0812">Transmembrane</keyword>
<name>A0A200J156_9ENTE</name>
<keyword evidence="3" id="KW-0732">Signal</keyword>
<dbReference type="AlphaFoldDB" id="A0A200J156"/>
<dbReference type="NCBIfam" id="TIGR01167">
    <property type="entry name" value="LPXTG_anchor"/>
    <property type="match status" value="1"/>
</dbReference>
<dbReference type="EMBL" id="CP147246">
    <property type="protein sequence ID" value="WYJ94463.1"/>
    <property type="molecule type" value="Genomic_DNA"/>
</dbReference>
<evidence type="ECO:0000256" key="3">
    <source>
        <dbReference type="ARBA" id="ARBA00022729"/>
    </source>
</evidence>
<feature type="transmembrane region" description="Helical" evidence="5">
    <location>
        <begin position="82"/>
        <end position="103"/>
    </location>
</feature>
<evidence type="ECO:0000313" key="7">
    <source>
        <dbReference type="EMBL" id="OUZ30367.1"/>
    </source>
</evidence>
<dbReference type="OrthoDB" id="2194848at2"/>
<keyword evidence="1" id="KW-0134">Cell wall</keyword>
<organism evidence="7">
    <name type="scientific">Candidatus Enterococcus dunnyi</name>
    <dbReference type="NCBI Taxonomy" id="1834192"/>
    <lineage>
        <taxon>Bacteria</taxon>
        <taxon>Bacillati</taxon>
        <taxon>Bacillota</taxon>
        <taxon>Bacilli</taxon>
        <taxon>Lactobacillales</taxon>
        <taxon>Enterococcaceae</taxon>
        <taxon>Enterococcus</taxon>
    </lineage>
</organism>
<keyword evidence="4" id="KW-0572">Peptidoglycan-anchor</keyword>
<evidence type="ECO:0000256" key="2">
    <source>
        <dbReference type="ARBA" id="ARBA00022525"/>
    </source>
</evidence>
<keyword evidence="9" id="KW-1185">Reference proteome</keyword>
<accession>A0A200J156</accession>
<evidence type="ECO:0000256" key="5">
    <source>
        <dbReference type="SAM" id="Phobius"/>
    </source>
</evidence>
<keyword evidence="2" id="KW-0964">Secreted</keyword>
<reference evidence="7" key="1">
    <citation type="submission" date="2017-05" db="EMBL/GenBank/DDBJ databases">
        <title>The Genome Sequence of Enterococcus sp. 9D6_DIV0238.</title>
        <authorList>
            <consortium name="The Broad Institute Genomics Platform"/>
            <consortium name="The Broad Institute Genomic Center for Infectious Diseases"/>
            <person name="Earl A."/>
            <person name="Manson A."/>
            <person name="Schwartman J."/>
            <person name="Gilmore M."/>
            <person name="Abouelleil A."/>
            <person name="Cao P."/>
            <person name="Chapman S."/>
            <person name="Cusick C."/>
            <person name="Shea T."/>
            <person name="Young S."/>
            <person name="Neafsey D."/>
            <person name="Nusbaum C."/>
            <person name="Birren B."/>
        </authorList>
    </citation>
    <scope>NUCLEOTIDE SEQUENCE [LARGE SCALE GENOMIC DNA]</scope>
    <source>
        <strain evidence="7">9D6_DIV0238</strain>
    </source>
</reference>